<accession>R7SAP1</accession>
<evidence type="ECO:0000313" key="2">
    <source>
        <dbReference type="Proteomes" id="UP000054317"/>
    </source>
</evidence>
<gene>
    <name evidence="1" type="ORF">TRAVEDRAFT_84853</name>
</gene>
<feature type="non-terminal residue" evidence="1">
    <location>
        <position position="1"/>
    </location>
</feature>
<protein>
    <recommendedName>
        <fullName evidence="3">Aspartic peptidase DDI1-type domain-containing protein</fullName>
    </recommendedName>
</protein>
<evidence type="ECO:0008006" key="3">
    <source>
        <dbReference type="Google" id="ProtNLM"/>
    </source>
</evidence>
<dbReference type="Proteomes" id="UP000054317">
    <property type="component" value="Unassembled WGS sequence"/>
</dbReference>
<dbReference type="GO" id="GO:0006508">
    <property type="term" value="P:proteolysis"/>
    <property type="evidence" value="ECO:0007669"/>
    <property type="project" value="InterPro"/>
</dbReference>
<organism evidence="1 2">
    <name type="scientific">Trametes versicolor (strain FP-101664)</name>
    <name type="common">White-rot fungus</name>
    <name type="synonym">Coriolus versicolor</name>
    <dbReference type="NCBI Taxonomy" id="717944"/>
    <lineage>
        <taxon>Eukaryota</taxon>
        <taxon>Fungi</taxon>
        <taxon>Dikarya</taxon>
        <taxon>Basidiomycota</taxon>
        <taxon>Agaricomycotina</taxon>
        <taxon>Agaricomycetes</taxon>
        <taxon>Polyporales</taxon>
        <taxon>Polyporaceae</taxon>
        <taxon>Trametes</taxon>
    </lineage>
</organism>
<keyword evidence="2" id="KW-1185">Reference proteome</keyword>
<proteinExistence type="predicted"/>
<dbReference type="EMBL" id="JH711797">
    <property type="protein sequence ID" value="EIW52024.1"/>
    <property type="molecule type" value="Genomic_DNA"/>
</dbReference>
<dbReference type="GeneID" id="19420561"/>
<reference evidence="2" key="1">
    <citation type="journal article" date="2012" name="Science">
        <title>The Paleozoic origin of enzymatic lignin decomposition reconstructed from 31 fungal genomes.</title>
        <authorList>
            <person name="Floudas D."/>
            <person name="Binder M."/>
            <person name="Riley R."/>
            <person name="Barry K."/>
            <person name="Blanchette R.A."/>
            <person name="Henrissat B."/>
            <person name="Martinez A.T."/>
            <person name="Otillar R."/>
            <person name="Spatafora J.W."/>
            <person name="Yadav J.S."/>
            <person name="Aerts A."/>
            <person name="Benoit I."/>
            <person name="Boyd A."/>
            <person name="Carlson A."/>
            <person name="Copeland A."/>
            <person name="Coutinho P.M."/>
            <person name="de Vries R.P."/>
            <person name="Ferreira P."/>
            <person name="Findley K."/>
            <person name="Foster B."/>
            <person name="Gaskell J."/>
            <person name="Glotzer D."/>
            <person name="Gorecki P."/>
            <person name="Heitman J."/>
            <person name="Hesse C."/>
            <person name="Hori C."/>
            <person name="Igarashi K."/>
            <person name="Jurgens J.A."/>
            <person name="Kallen N."/>
            <person name="Kersten P."/>
            <person name="Kohler A."/>
            <person name="Kuees U."/>
            <person name="Kumar T.K.A."/>
            <person name="Kuo A."/>
            <person name="LaButti K."/>
            <person name="Larrondo L.F."/>
            <person name="Lindquist E."/>
            <person name="Ling A."/>
            <person name="Lombard V."/>
            <person name="Lucas S."/>
            <person name="Lundell T."/>
            <person name="Martin R."/>
            <person name="McLaughlin D.J."/>
            <person name="Morgenstern I."/>
            <person name="Morin E."/>
            <person name="Murat C."/>
            <person name="Nagy L.G."/>
            <person name="Nolan M."/>
            <person name="Ohm R.A."/>
            <person name="Patyshakuliyeva A."/>
            <person name="Rokas A."/>
            <person name="Ruiz-Duenas F.J."/>
            <person name="Sabat G."/>
            <person name="Salamov A."/>
            <person name="Samejima M."/>
            <person name="Schmutz J."/>
            <person name="Slot J.C."/>
            <person name="St John F."/>
            <person name="Stenlid J."/>
            <person name="Sun H."/>
            <person name="Sun S."/>
            <person name="Syed K."/>
            <person name="Tsang A."/>
            <person name="Wiebenga A."/>
            <person name="Young D."/>
            <person name="Pisabarro A."/>
            <person name="Eastwood D.C."/>
            <person name="Martin F."/>
            <person name="Cullen D."/>
            <person name="Grigoriev I.V."/>
            <person name="Hibbett D.S."/>
        </authorList>
    </citation>
    <scope>NUCLEOTIDE SEQUENCE [LARGE SCALE GENOMIC DNA]</scope>
    <source>
        <strain evidence="2">FP-101664</strain>
    </source>
</reference>
<dbReference type="GO" id="GO:0004190">
    <property type="term" value="F:aspartic-type endopeptidase activity"/>
    <property type="evidence" value="ECO:0007669"/>
    <property type="project" value="InterPro"/>
</dbReference>
<feature type="non-terminal residue" evidence="1">
    <location>
        <position position="112"/>
    </location>
</feature>
<dbReference type="KEGG" id="tvs:TRAVEDRAFT_84853"/>
<evidence type="ECO:0000313" key="1">
    <source>
        <dbReference type="EMBL" id="EIW52024.1"/>
    </source>
</evidence>
<name>R7SAP1_TRAVS</name>
<dbReference type="InterPro" id="IPR001969">
    <property type="entry name" value="Aspartic_peptidase_AS"/>
</dbReference>
<dbReference type="AlphaFoldDB" id="R7SAP1"/>
<dbReference type="PROSITE" id="PS00141">
    <property type="entry name" value="ASP_PROTEASE"/>
    <property type="match status" value="1"/>
</dbReference>
<sequence length="112" mass="12215">PRASDVSKTVDPVKIAEKLLDLPVTLPVREIAGCSREVASSLIDMLKLKKVDTVPVASILPTTNLITSRTGSLIRLQMECNFMPVTFIVDTGSQLNIISEAVCKNIVRRPIN</sequence>
<dbReference type="OrthoDB" id="2749819at2759"/>
<dbReference type="RefSeq" id="XP_008045127.1">
    <property type="nucleotide sequence ID" value="XM_008046936.1"/>
</dbReference>